<accession>A0A8X8ZX75</accession>
<feature type="compositionally biased region" description="Basic and acidic residues" evidence="9">
    <location>
        <begin position="424"/>
        <end position="441"/>
    </location>
</feature>
<keyword evidence="12" id="KW-1185">Reference proteome</keyword>
<evidence type="ECO:0000256" key="9">
    <source>
        <dbReference type="SAM" id="MobiDB-lite"/>
    </source>
</evidence>
<feature type="region of interest" description="Disordered" evidence="9">
    <location>
        <begin position="459"/>
        <end position="486"/>
    </location>
</feature>
<feature type="region of interest" description="Disordered" evidence="9">
    <location>
        <begin position="986"/>
        <end position="1031"/>
    </location>
</feature>
<dbReference type="PANTHER" id="PTHR37739">
    <property type="entry name" value="KINESIN-LIKE PROTEIN KIN-12D"/>
    <property type="match status" value="1"/>
</dbReference>
<feature type="coiled-coil region" evidence="8">
    <location>
        <begin position="896"/>
        <end position="972"/>
    </location>
</feature>
<comment type="similarity">
    <text evidence="6">Belongs to the TRAFAC class myosin-kinesin ATPase superfamily. Kinesin family. KIN-12 subfamily.</text>
</comment>
<dbReference type="GO" id="GO:0003777">
    <property type="term" value="F:microtubule motor activity"/>
    <property type="evidence" value="ECO:0007669"/>
    <property type="project" value="InterPro"/>
</dbReference>
<evidence type="ECO:0000256" key="1">
    <source>
        <dbReference type="ARBA" id="ARBA00022701"/>
    </source>
</evidence>
<evidence type="ECO:0000256" key="6">
    <source>
        <dbReference type="ARBA" id="ARBA00034488"/>
    </source>
</evidence>
<keyword evidence="3" id="KW-0067">ATP-binding</keyword>
<keyword evidence="1" id="KW-0493">Microtubule</keyword>
<feature type="compositionally biased region" description="Low complexity" evidence="9">
    <location>
        <begin position="476"/>
        <end position="486"/>
    </location>
</feature>
<name>A0A8X8ZX75_SALSN</name>
<feature type="region of interest" description="Disordered" evidence="9">
    <location>
        <begin position="412"/>
        <end position="444"/>
    </location>
</feature>
<keyword evidence="4 8" id="KW-0175">Coiled coil</keyword>
<gene>
    <name evidence="11" type="ORF">SASPL_116837</name>
</gene>
<dbReference type="GO" id="GO:0008017">
    <property type="term" value="F:microtubule binding"/>
    <property type="evidence" value="ECO:0007669"/>
    <property type="project" value="InterPro"/>
</dbReference>
<organism evidence="11">
    <name type="scientific">Salvia splendens</name>
    <name type="common">Scarlet sage</name>
    <dbReference type="NCBI Taxonomy" id="180675"/>
    <lineage>
        <taxon>Eukaryota</taxon>
        <taxon>Viridiplantae</taxon>
        <taxon>Streptophyta</taxon>
        <taxon>Embryophyta</taxon>
        <taxon>Tracheophyta</taxon>
        <taxon>Spermatophyta</taxon>
        <taxon>Magnoliopsida</taxon>
        <taxon>eudicotyledons</taxon>
        <taxon>Gunneridae</taxon>
        <taxon>Pentapetalae</taxon>
        <taxon>asterids</taxon>
        <taxon>lamiids</taxon>
        <taxon>Lamiales</taxon>
        <taxon>Lamiaceae</taxon>
        <taxon>Nepetoideae</taxon>
        <taxon>Mentheae</taxon>
        <taxon>Salviinae</taxon>
        <taxon>Salvia</taxon>
        <taxon>Salvia subgen. Calosphace</taxon>
        <taxon>core Calosphace</taxon>
    </lineage>
</organism>
<protein>
    <recommendedName>
        <fullName evidence="10">Kinesin motor domain-containing protein</fullName>
    </recommendedName>
</protein>
<evidence type="ECO:0000256" key="8">
    <source>
        <dbReference type="SAM" id="Coils"/>
    </source>
</evidence>
<dbReference type="InterPro" id="IPR001752">
    <property type="entry name" value="Kinesin_motor_dom"/>
</dbReference>
<evidence type="ECO:0000256" key="7">
    <source>
        <dbReference type="PROSITE-ProRule" id="PRU00283"/>
    </source>
</evidence>
<dbReference type="PRINTS" id="PR00380">
    <property type="entry name" value="KINESINHEAVY"/>
</dbReference>
<reference evidence="11" key="2">
    <citation type="submission" date="2020-08" db="EMBL/GenBank/DDBJ databases">
        <title>Plant Genome Project.</title>
        <authorList>
            <person name="Zhang R.-G."/>
        </authorList>
    </citation>
    <scope>NUCLEOTIDE SEQUENCE</scope>
    <source>
        <strain evidence="11">Huo1</strain>
        <tissue evidence="11">Leaf</tissue>
    </source>
</reference>
<reference evidence="11" key="1">
    <citation type="submission" date="2018-01" db="EMBL/GenBank/DDBJ databases">
        <authorList>
            <person name="Mao J.F."/>
        </authorList>
    </citation>
    <scope>NUCLEOTIDE SEQUENCE</scope>
    <source>
        <strain evidence="11">Huo1</strain>
        <tissue evidence="11">Leaf</tissue>
    </source>
</reference>
<sequence length="1031" mass="116338">MKTSHHPPTPNRSRPHQTLIGTLNPAKRMRRRRQRQIRSQSRRLQHPPLKLKLADSDYSAPAAILLDSGVKSDIFELVGAPLIENCLAGFNSSVFAYGQVVHFHPFSMNCLEYNDFYTFKPIVLSDWKWKDVHNLGCIQRLIGKRWARPSSTCISRLFERINEEQNKQADRNLVYMCRCSFLEIYNEQITDLLDPSQKNLQIREDAKIGVYVENLREECVSSMKDVSQLLLKRQKQTGAAGERLKEAGNINRSLSQLGNLINILAEVSQSGKQRHIPYRDSKLTFLLQESLGGNAKLAMISGASSETLSTLRFAQRAKAIKNKAIINEEMQEDVNVLRKVIGQLRDELHRMKANQDQTGQTGAYATGWSAKRSLNLLRFSLNRPMVLPHVADDSDEEMEIVDTYETMSLIHEETSASSPGCEDADVHMEDESSETADKDKSNVISPRIIVHPEISPEIESEMASEKGLGGQPVLKSPIPSVSPIVTSSRKSLRLSSTSTASHGNLNAANASIAKPTSNILLNSQSTRKSCLASAEQLAATLNHGLDIIQSQRLTPAMRRSSFRFSCMPADFKAIVPVVKVDVGVQTLSHEEKSIDKGTGEFLCSKCMTRICEQEVINNNDAQDMQLVPINESSSRTCNKLAPKVREQEAVNNDDAQDMQLVPINESSSRTCNKLVPKAVEKVLAGAIRREMALEEMCAKQTSEITQLNRLVQQYKHERECNVIIGQTREDKIVRLESLMDGILPTEEFMEEELLSLTHEHNILQEKCDNHPDILRTQVEFKRVQDELERYQNFFDLGERDVFLHPVKPRVAPAPSATHTSESPEERIQWTEAENNWICLVDELRLELEANRSICLRQKQELDMEKKCSEELKEAMQMDVEKAAAKAGVKGAESKFINALAAEISVLKVEREKERRRFRDENRGLQVQLRDTAEAVQAAGELLVRLKEADEAMAAAEKRAIEAELETENAYKEIEIVNKLLVAPDMPEEDEHAGVENNGADDDQRWREEFEPSFGAEEEPPSWFSGYDRCNI</sequence>
<dbReference type="SUPFAM" id="SSF52540">
    <property type="entry name" value="P-loop containing nucleoside triphosphate hydrolases"/>
    <property type="match status" value="1"/>
</dbReference>
<dbReference type="Pfam" id="PF00225">
    <property type="entry name" value="Kinesin"/>
    <property type="match status" value="1"/>
</dbReference>
<dbReference type="InterPro" id="IPR036961">
    <property type="entry name" value="Kinesin_motor_dom_sf"/>
</dbReference>
<dbReference type="AlphaFoldDB" id="A0A8X8ZX75"/>
<comment type="caution">
    <text evidence="7">Lacks conserved residue(s) required for the propagation of feature annotation.</text>
</comment>
<dbReference type="PROSITE" id="PS50067">
    <property type="entry name" value="KINESIN_MOTOR_2"/>
    <property type="match status" value="2"/>
</dbReference>
<dbReference type="GO" id="GO:0007018">
    <property type="term" value="P:microtubule-based movement"/>
    <property type="evidence" value="ECO:0007669"/>
    <property type="project" value="InterPro"/>
</dbReference>
<dbReference type="PANTHER" id="PTHR37739:SF16">
    <property type="entry name" value="KINESIN-LIKE PROTEIN"/>
    <property type="match status" value="1"/>
</dbReference>
<keyword evidence="5" id="KW-0505">Motor protein</keyword>
<feature type="coiled-coil region" evidence="8">
    <location>
        <begin position="327"/>
        <end position="354"/>
    </location>
</feature>
<dbReference type="Proteomes" id="UP000298416">
    <property type="component" value="Unassembled WGS sequence"/>
</dbReference>
<dbReference type="GO" id="GO:0005874">
    <property type="term" value="C:microtubule"/>
    <property type="evidence" value="ECO:0007669"/>
    <property type="project" value="UniProtKB-KW"/>
</dbReference>
<keyword evidence="2" id="KW-0547">Nucleotide-binding</keyword>
<dbReference type="GO" id="GO:0005524">
    <property type="term" value="F:ATP binding"/>
    <property type="evidence" value="ECO:0007669"/>
    <property type="project" value="UniProtKB-KW"/>
</dbReference>
<dbReference type="SMART" id="SM00129">
    <property type="entry name" value="KISc"/>
    <property type="match status" value="1"/>
</dbReference>
<evidence type="ECO:0000256" key="5">
    <source>
        <dbReference type="ARBA" id="ARBA00023175"/>
    </source>
</evidence>
<evidence type="ECO:0000313" key="11">
    <source>
        <dbReference type="EMBL" id="KAG6420313.1"/>
    </source>
</evidence>
<dbReference type="EMBL" id="PNBA02000006">
    <property type="protein sequence ID" value="KAG6420313.1"/>
    <property type="molecule type" value="Genomic_DNA"/>
</dbReference>
<comment type="caution">
    <text evidence="11">The sequence shown here is derived from an EMBL/GenBank/DDBJ whole genome shotgun (WGS) entry which is preliminary data.</text>
</comment>
<proteinExistence type="inferred from homology"/>
<evidence type="ECO:0000313" key="12">
    <source>
        <dbReference type="Proteomes" id="UP000298416"/>
    </source>
</evidence>
<evidence type="ECO:0000256" key="4">
    <source>
        <dbReference type="ARBA" id="ARBA00023054"/>
    </source>
</evidence>
<feature type="domain" description="Kinesin motor" evidence="10">
    <location>
        <begin position="25"/>
        <end position="230"/>
    </location>
</feature>
<dbReference type="InterPro" id="IPR044986">
    <property type="entry name" value="KIF15/KIN-12"/>
</dbReference>
<evidence type="ECO:0000256" key="3">
    <source>
        <dbReference type="ARBA" id="ARBA00022840"/>
    </source>
</evidence>
<dbReference type="InterPro" id="IPR027417">
    <property type="entry name" value="P-loop_NTPase"/>
</dbReference>
<evidence type="ECO:0000259" key="10">
    <source>
        <dbReference type="PROSITE" id="PS50067"/>
    </source>
</evidence>
<evidence type="ECO:0000256" key="2">
    <source>
        <dbReference type="ARBA" id="ARBA00022741"/>
    </source>
</evidence>
<dbReference type="Gene3D" id="3.40.850.10">
    <property type="entry name" value="Kinesin motor domain"/>
    <property type="match status" value="2"/>
</dbReference>
<feature type="domain" description="Kinesin motor" evidence="10">
    <location>
        <begin position="233"/>
        <end position="320"/>
    </location>
</feature>